<gene>
    <name evidence="3" type="ORF">UFOPK2754_00174</name>
    <name evidence="4" type="ORF">UFOPK3139_01819</name>
    <name evidence="5" type="ORF">UFOPK3543_02639</name>
</gene>
<protein>
    <submittedName>
        <fullName evidence="5">Unannotated protein</fullName>
    </submittedName>
</protein>
<accession>A0A6J7IHL6</accession>
<dbReference type="InterPro" id="IPR042099">
    <property type="entry name" value="ANL_N_sf"/>
</dbReference>
<feature type="domain" description="AMP-dependent synthetase/ligase" evidence="1">
    <location>
        <begin position="11"/>
        <end position="351"/>
    </location>
</feature>
<evidence type="ECO:0000259" key="2">
    <source>
        <dbReference type="Pfam" id="PF13193"/>
    </source>
</evidence>
<dbReference type="InterPro" id="IPR020845">
    <property type="entry name" value="AMP-binding_CS"/>
</dbReference>
<sequence>MRDLLIGEVFRAAACAQPATIAVSLGDRAITYAELDRLGSQHAHALIAAGVGLRDRVVMWSFNDIDAVPLFVGLAKIGAAFAPANALLGVDEATEMIGLARPAALVVDDAHRVDGEIIAARLGVPLLHLGAMVDASTPADDVDAPGLTERDTHALFFTSGSTGKSKGVVISHRANYLRTHPGSQFEPRGTTVCMYPLFHMGAWTIALQAFQTQTTIALITQADATLICDEVERWGATHLNAIPAVWQRVLNHVADREAAGAPRDLSSLRIADSGTSATTLSLLDGIRRAIPTAARRVFYGSTEAGAVTLLRDADMERKPGSCGTVQHSCTIRIDPVTGEMQSNGPLLFDGYFDNPEATAEAFTADGWFRTGDVAALDDEGFYSIVGRVKDVIRTGGESVAPAEVEAALVDHPALADVAVVGMPDAEWGEVVCAAIVVRDGAEVPTLEAIQAHVEQRLAKFKRPRRVELVDKIPRTPATNQVQRRLLVEHLASR</sequence>
<name>A0A6J7IHL6_9ZZZZ</name>
<feature type="domain" description="AMP-binding enzyme C-terminal" evidence="2">
    <location>
        <begin position="403"/>
        <end position="476"/>
    </location>
</feature>
<evidence type="ECO:0000313" key="4">
    <source>
        <dbReference type="EMBL" id="CAB4833487.1"/>
    </source>
</evidence>
<dbReference type="AlphaFoldDB" id="A0A6J7IHL6"/>
<evidence type="ECO:0000313" key="5">
    <source>
        <dbReference type="EMBL" id="CAB4930713.1"/>
    </source>
</evidence>
<dbReference type="EMBL" id="CAFBMH010000140">
    <property type="protein sequence ID" value="CAB4930713.1"/>
    <property type="molecule type" value="Genomic_DNA"/>
</dbReference>
<dbReference type="EMBL" id="CAFABA010000077">
    <property type="protein sequence ID" value="CAB4833487.1"/>
    <property type="molecule type" value="Genomic_DNA"/>
</dbReference>
<dbReference type="GO" id="GO:0016405">
    <property type="term" value="F:CoA-ligase activity"/>
    <property type="evidence" value="ECO:0007669"/>
    <property type="project" value="TreeGrafter"/>
</dbReference>
<dbReference type="Gene3D" id="3.30.300.30">
    <property type="match status" value="1"/>
</dbReference>
<reference evidence="5" key="1">
    <citation type="submission" date="2020-05" db="EMBL/GenBank/DDBJ databases">
        <authorList>
            <person name="Chiriac C."/>
            <person name="Salcher M."/>
            <person name="Ghai R."/>
            <person name="Kavagutti S V."/>
        </authorList>
    </citation>
    <scope>NUCLEOTIDE SEQUENCE</scope>
</reference>
<dbReference type="Pfam" id="PF00501">
    <property type="entry name" value="AMP-binding"/>
    <property type="match status" value="1"/>
</dbReference>
<dbReference type="Pfam" id="PF13193">
    <property type="entry name" value="AMP-binding_C"/>
    <property type="match status" value="1"/>
</dbReference>
<dbReference type="EMBL" id="CAEZYR010000004">
    <property type="protein sequence ID" value="CAB4726468.1"/>
    <property type="molecule type" value="Genomic_DNA"/>
</dbReference>
<dbReference type="SUPFAM" id="SSF56801">
    <property type="entry name" value="Acetyl-CoA synthetase-like"/>
    <property type="match status" value="1"/>
</dbReference>
<dbReference type="InterPro" id="IPR045851">
    <property type="entry name" value="AMP-bd_C_sf"/>
</dbReference>
<dbReference type="PROSITE" id="PS00455">
    <property type="entry name" value="AMP_BINDING"/>
    <property type="match status" value="1"/>
</dbReference>
<evidence type="ECO:0000313" key="3">
    <source>
        <dbReference type="EMBL" id="CAB4726468.1"/>
    </source>
</evidence>
<dbReference type="InterPro" id="IPR000873">
    <property type="entry name" value="AMP-dep_synth/lig_dom"/>
</dbReference>
<dbReference type="InterPro" id="IPR025110">
    <property type="entry name" value="AMP-bd_C"/>
</dbReference>
<dbReference type="PANTHER" id="PTHR24096:SF267">
    <property type="entry name" value="MALONATE--COA LIGASE ACSF3, MITOCHONDRIAL"/>
    <property type="match status" value="1"/>
</dbReference>
<proteinExistence type="predicted"/>
<evidence type="ECO:0000259" key="1">
    <source>
        <dbReference type="Pfam" id="PF00501"/>
    </source>
</evidence>
<dbReference type="PANTHER" id="PTHR24096">
    <property type="entry name" value="LONG-CHAIN-FATTY-ACID--COA LIGASE"/>
    <property type="match status" value="1"/>
</dbReference>
<dbReference type="Gene3D" id="3.40.50.12780">
    <property type="entry name" value="N-terminal domain of ligase-like"/>
    <property type="match status" value="1"/>
</dbReference>
<organism evidence="5">
    <name type="scientific">freshwater metagenome</name>
    <dbReference type="NCBI Taxonomy" id="449393"/>
    <lineage>
        <taxon>unclassified sequences</taxon>
        <taxon>metagenomes</taxon>
        <taxon>ecological metagenomes</taxon>
    </lineage>
</organism>